<evidence type="ECO:0000313" key="1">
    <source>
        <dbReference type="EMBL" id="AOZ61244.1"/>
    </source>
</evidence>
<keyword evidence="2" id="KW-1185">Reference proteome</keyword>
<dbReference type="Proteomes" id="UP000226155">
    <property type="component" value="Segment"/>
</dbReference>
<proteinExistence type="predicted"/>
<organism evidence="1 2">
    <name type="scientific">Mycobacterium phage DarthPhader</name>
    <dbReference type="NCBI Taxonomy" id="1912975"/>
    <lineage>
        <taxon>Viruses</taxon>
        <taxon>Duplodnaviria</taxon>
        <taxon>Heunggongvirae</taxon>
        <taxon>Uroviricota</taxon>
        <taxon>Caudoviricetes</taxon>
        <taxon>Refugevirus</taxon>
        <taxon>Refugevirus darthphader</taxon>
    </lineage>
</organism>
<name>A0A1I9S3V0_9CAUD</name>
<sequence length="103" mass="11022">MQEPEGGMPDFDPNGPPCAPYPTEILNLGRFRWLRQDGHVIVMPDSEIAWAESRAAVAVAEGEDPQSAAGAIFGDGTNLNPRTLAFWEAAAERGGNSLSDLLI</sequence>
<evidence type="ECO:0000313" key="2">
    <source>
        <dbReference type="Proteomes" id="UP000226155"/>
    </source>
</evidence>
<reference evidence="2" key="1">
    <citation type="submission" date="2016-08" db="EMBL/GenBank/DDBJ databases">
        <authorList>
            <person name="Seilhamer J.J."/>
        </authorList>
    </citation>
    <scope>NUCLEOTIDE SEQUENCE [LARGE SCALE GENOMIC DNA]</scope>
</reference>
<protein>
    <submittedName>
        <fullName evidence="1">Uncharacterized protein</fullName>
    </submittedName>
</protein>
<dbReference type="EMBL" id="KX657793">
    <property type="protein sequence ID" value="AOZ61244.1"/>
    <property type="molecule type" value="Genomic_DNA"/>
</dbReference>
<accession>A0A1I9S3V0</accession>
<gene>
    <name evidence="1" type="ORF">SEA_DARTHPHADER_3</name>
</gene>